<dbReference type="EMBL" id="LXQA011091280">
    <property type="protein sequence ID" value="MCI84453.1"/>
    <property type="molecule type" value="Genomic_DNA"/>
</dbReference>
<feature type="non-terminal residue" evidence="1">
    <location>
        <position position="73"/>
    </location>
</feature>
<evidence type="ECO:0000313" key="2">
    <source>
        <dbReference type="Proteomes" id="UP000265520"/>
    </source>
</evidence>
<feature type="non-terminal residue" evidence="1">
    <location>
        <position position="1"/>
    </location>
</feature>
<organism evidence="1 2">
    <name type="scientific">Trifolium medium</name>
    <dbReference type="NCBI Taxonomy" id="97028"/>
    <lineage>
        <taxon>Eukaryota</taxon>
        <taxon>Viridiplantae</taxon>
        <taxon>Streptophyta</taxon>
        <taxon>Embryophyta</taxon>
        <taxon>Tracheophyta</taxon>
        <taxon>Spermatophyta</taxon>
        <taxon>Magnoliopsida</taxon>
        <taxon>eudicotyledons</taxon>
        <taxon>Gunneridae</taxon>
        <taxon>Pentapetalae</taxon>
        <taxon>rosids</taxon>
        <taxon>fabids</taxon>
        <taxon>Fabales</taxon>
        <taxon>Fabaceae</taxon>
        <taxon>Papilionoideae</taxon>
        <taxon>50 kb inversion clade</taxon>
        <taxon>NPAAA clade</taxon>
        <taxon>Hologalegina</taxon>
        <taxon>IRL clade</taxon>
        <taxon>Trifolieae</taxon>
        <taxon>Trifolium</taxon>
    </lineage>
</organism>
<comment type="caution">
    <text evidence="1">The sequence shown here is derived from an EMBL/GenBank/DDBJ whole genome shotgun (WGS) entry which is preliminary data.</text>
</comment>
<protein>
    <submittedName>
        <fullName evidence="1">Uncharacterized protein</fullName>
    </submittedName>
</protein>
<keyword evidence="2" id="KW-1185">Reference proteome</keyword>
<dbReference type="Proteomes" id="UP000265520">
    <property type="component" value="Unassembled WGS sequence"/>
</dbReference>
<sequence>FPRHFAGSDGDDGAGEYCDSSVENEEVVTYIPDEGVAHSFEDSLILDSFGGRMVAGTLIASVPSSVGETMGNL</sequence>
<evidence type="ECO:0000313" key="1">
    <source>
        <dbReference type="EMBL" id="MCI84453.1"/>
    </source>
</evidence>
<accession>A0A392VAJ5</accession>
<dbReference type="AlphaFoldDB" id="A0A392VAJ5"/>
<proteinExistence type="predicted"/>
<name>A0A392VAJ5_9FABA</name>
<reference evidence="1 2" key="1">
    <citation type="journal article" date="2018" name="Front. Plant Sci.">
        <title>Red Clover (Trifolium pratense) and Zigzag Clover (T. medium) - A Picture of Genomic Similarities and Differences.</title>
        <authorList>
            <person name="Dluhosova J."/>
            <person name="Istvanek J."/>
            <person name="Nedelnik J."/>
            <person name="Repkova J."/>
        </authorList>
    </citation>
    <scope>NUCLEOTIDE SEQUENCE [LARGE SCALE GENOMIC DNA]</scope>
    <source>
        <strain evidence="2">cv. 10/8</strain>
        <tissue evidence="1">Leaf</tissue>
    </source>
</reference>